<dbReference type="SUPFAM" id="SSF82607">
    <property type="entry name" value="YbaB-like"/>
    <property type="match status" value="1"/>
</dbReference>
<proteinExistence type="inferred from homology"/>
<reference evidence="5" key="2">
    <citation type="journal article" date="2020" name="mSystems">
        <title>Genome- and Community-Level Interaction Insights into Carbon Utilization and Element Cycling Functions of Hydrothermarchaeota in Hydrothermal Sediment.</title>
        <authorList>
            <person name="Zhou Z."/>
            <person name="Liu Y."/>
            <person name="Xu W."/>
            <person name="Pan J."/>
            <person name="Luo Z.H."/>
            <person name="Li M."/>
        </authorList>
    </citation>
    <scope>NUCLEOTIDE SEQUENCE [LARGE SCALE GENOMIC DNA]</scope>
    <source>
        <strain evidence="5">SpSt-640</strain>
    </source>
</reference>
<dbReference type="InterPro" id="IPR004401">
    <property type="entry name" value="YbaB/EbfC"/>
</dbReference>
<dbReference type="PATRIC" id="fig|93466.3.peg.1760"/>
<evidence type="ECO:0000313" key="4">
    <source>
        <dbReference type="EMBL" id="ANE41949.1"/>
    </source>
</evidence>
<evidence type="ECO:0000256" key="3">
    <source>
        <dbReference type="SAM" id="MobiDB-lite"/>
    </source>
</evidence>
<dbReference type="EMBL" id="CP011393">
    <property type="protein sequence ID" value="ANE41949.1"/>
    <property type="molecule type" value="Genomic_DNA"/>
</dbReference>
<keyword evidence="1" id="KW-0238">DNA-binding</keyword>
<gene>
    <name evidence="5" type="ORF">ENU12_05530</name>
    <name evidence="4" type="ORF">JM64_08365</name>
</gene>
<dbReference type="GO" id="GO:0005737">
    <property type="term" value="C:cytoplasm"/>
    <property type="evidence" value="ECO:0007669"/>
    <property type="project" value="UniProtKB-UniRule"/>
</dbReference>
<dbReference type="Proteomes" id="UP000077096">
    <property type="component" value="Chromosome"/>
</dbReference>
<feature type="coiled-coil region" evidence="2">
    <location>
        <begin position="25"/>
        <end position="52"/>
    </location>
</feature>
<evidence type="ECO:0000313" key="6">
    <source>
        <dbReference type="Proteomes" id="UP000077096"/>
    </source>
</evidence>
<organism evidence="4 6">
    <name type="scientific">Fervidobacterium pennivorans</name>
    <dbReference type="NCBI Taxonomy" id="93466"/>
    <lineage>
        <taxon>Bacteria</taxon>
        <taxon>Thermotogati</taxon>
        <taxon>Thermotogota</taxon>
        <taxon>Thermotogae</taxon>
        <taxon>Thermotogales</taxon>
        <taxon>Fervidobacteriaceae</taxon>
        <taxon>Fervidobacterium</taxon>
    </lineage>
</organism>
<protein>
    <recommendedName>
        <fullName evidence="1">Nucleoid-associated protein ENU12_05530</fullName>
    </recommendedName>
</protein>
<dbReference type="OrthoDB" id="49583at2"/>
<comment type="similarity">
    <text evidence="1">Belongs to the YbaB/EbfC family.</text>
</comment>
<evidence type="ECO:0000256" key="2">
    <source>
        <dbReference type="SAM" id="Coils"/>
    </source>
</evidence>
<dbReference type="InterPro" id="IPR036894">
    <property type="entry name" value="YbaB-like_sf"/>
</dbReference>
<dbReference type="GO" id="GO:0043590">
    <property type="term" value="C:bacterial nucleoid"/>
    <property type="evidence" value="ECO:0007669"/>
    <property type="project" value="UniProtKB-UniRule"/>
</dbReference>
<reference evidence="4 6" key="1">
    <citation type="submission" date="2014-08" db="EMBL/GenBank/DDBJ databases">
        <title>Fervidobacterium pennivorans DYC genome.</title>
        <authorList>
            <person name="Wushke S."/>
        </authorList>
    </citation>
    <scope>NUCLEOTIDE SEQUENCE [LARGE SCALE GENOMIC DNA]</scope>
    <source>
        <strain evidence="4 6">DYC</strain>
    </source>
</reference>
<keyword evidence="1" id="KW-0963">Cytoplasm</keyword>
<name>A0A172T4K0_FERPE</name>
<evidence type="ECO:0000313" key="5">
    <source>
        <dbReference type="EMBL" id="HGQ77357.1"/>
    </source>
</evidence>
<dbReference type="KEGG" id="fng:JM64_08365"/>
<comment type="subunit">
    <text evidence="1">Homodimer.</text>
</comment>
<dbReference type="Pfam" id="PF02575">
    <property type="entry name" value="YbaB_DNA_bd"/>
    <property type="match status" value="1"/>
</dbReference>
<feature type="compositionally biased region" description="Gly residues" evidence="3">
    <location>
        <begin position="10"/>
        <end position="19"/>
    </location>
</feature>
<comment type="function">
    <text evidence="1">Binds to DNA and alters its conformation. May be involved in regulation of gene expression, nucleoid organization and DNA protection.</text>
</comment>
<dbReference type="Gene3D" id="3.30.1310.10">
    <property type="entry name" value="Nucleoid-associated protein YbaB-like domain"/>
    <property type="match status" value="1"/>
</dbReference>
<feature type="region of interest" description="Disordered" evidence="3">
    <location>
        <begin position="1"/>
        <end position="23"/>
    </location>
</feature>
<keyword evidence="2" id="KW-0175">Coiled coil</keyword>
<dbReference type="EMBL" id="DTBH01000122">
    <property type="protein sequence ID" value="HGQ77357.1"/>
    <property type="molecule type" value="Genomic_DNA"/>
</dbReference>
<accession>A0A172T4K0</accession>
<dbReference type="AlphaFoldDB" id="A0A172T4K0"/>
<dbReference type="GO" id="GO:0003677">
    <property type="term" value="F:DNA binding"/>
    <property type="evidence" value="ECO:0007669"/>
    <property type="project" value="UniProtKB-UniRule"/>
</dbReference>
<evidence type="ECO:0000256" key="1">
    <source>
        <dbReference type="HAMAP-Rule" id="MF_00274"/>
    </source>
</evidence>
<dbReference type="HAMAP" id="MF_00274">
    <property type="entry name" value="DNA_YbaB_EbfC"/>
    <property type="match status" value="1"/>
</dbReference>
<sequence>MKKLKSFGGRNLGGGGGTPGIPKNFAELQRLQMKMEEELKNLEESFAQEQVEVEVGGGALKIVATCDRQIRDIVYDKDLLDDLEMFNDMLKTAMSEVWQKVESIREEKTNEIIAKYNPLA</sequence>
<comment type="subcellular location">
    <subcellularLocation>
        <location evidence="1">Cytoplasm</location>
        <location evidence="1">Nucleoid</location>
    </subcellularLocation>
</comment>